<evidence type="ECO:0000313" key="3">
    <source>
        <dbReference type="Proteomes" id="UP000290900"/>
    </source>
</evidence>
<dbReference type="InParanoid" id="A0A448YNB2"/>
<feature type="region of interest" description="Disordered" evidence="1">
    <location>
        <begin position="19"/>
        <end position="64"/>
    </location>
</feature>
<dbReference type="AlphaFoldDB" id="A0A448YNB2"/>
<gene>
    <name evidence="2" type="ORF">BRENAR_LOCUS3165</name>
</gene>
<reference evidence="2 3" key="1">
    <citation type="submission" date="2018-12" db="EMBL/GenBank/DDBJ databases">
        <authorList>
            <person name="Tiukova I."/>
            <person name="Dainat J."/>
        </authorList>
    </citation>
    <scope>NUCLEOTIDE SEQUENCE [LARGE SCALE GENOMIC DNA]</scope>
</reference>
<dbReference type="Proteomes" id="UP000290900">
    <property type="component" value="Unassembled WGS sequence"/>
</dbReference>
<organism evidence="2 3">
    <name type="scientific">Brettanomyces naardenensis</name>
    <name type="common">Yeast</name>
    <dbReference type="NCBI Taxonomy" id="13370"/>
    <lineage>
        <taxon>Eukaryota</taxon>
        <taxon>Fungi</taxon>
        <taxon>Dikarya</taxon>
        <taxon>Ascomycota</taxon>
        <taxon>Saccharomycotina</taxon>
        <taxon>Pichiomycetes</taxon>
        <taxon>Pichiales</taxon>
        <taxon>Pichiaceae</taxon>
        <taxon>Brettanomyces</taxon>
    </lineage>
</organism>
<name>A0A448YNB2_BRENA</name>
<accession>A0A448YNB2</accession>
<feature type="non-terminal residue" evidence="2">
    <location>
        <position position="64"/>
    </location>
</feature>
<evidence type="ECO:0000256" key="1">
    <source>
        <dbReference type="SAM" id="MobiDB-lite"/>
    </source>
</evidence>
<protein>
    <submittedName>
        <fullName evidence="2">DEKNAAC103543</fullName>
    </submittedName>
</protein>
<sequence>MSLVAIKNAIQSSLHITPIDTGERTQLLQDPEIQPYDDQQSNPDKDDSSESSSLYFLSKVDPRV</sequence>
<dbReference type="EMBL" id="CAACVR010000023">
    <property type="protein sequence ID" value="VEU22434.1"/>
    <property type="molecule type" value="Genomic_DNA"/>
</dbReference>
<keyword evidence="3" id="KW-1185">Reference proteome</keyword>
<proteinExistence type="predicted"/>
<evidence type="ECO:0000313" key="2">
    <source>
        <dbReference type="EMBL" id="VEU22434.1"/>
    </source>
</evidence>